<organism evidence="1 2">
    <name type="scientific">Liparis tanakae</name>
    <name type="common">Tanaka's snailfish</name>
    <dbReference type="NCBI Taxonomy" id="230148"/>
    <lineage>
        <taxon>Eukaryota</taxon>
        <taxon>Metazoa</taxon>
        <taxon>Chordata</taxon>
        <taxon>Craniata</taxon>
        <taxon>Vertebrata</taxon>
        <taxon>Euteleostomi</taxon>
        <taxon>Actinopterygii</taxon>
        <taxon>Neopterygii</taxon>
        <taxon>Teleostei</taxon>
        <taxon>Neoteleostei</taxon>
        <taxon>Acanthomorphata</taxon>
        <taxon>Eupercaria</taxon>
        <taxon>Perciformes</taxon>
        <taxon>Cottioidei</taxon>
        <taxon>Cottales</taxon>
        <taxon>Liparidae</taxon>
        <taxon>Liparis</taxon>
    </lineage>
</organism>
<evidence type="ECO:0000313" key="1">
    <source>
        <dbReference type="EMBL" id="TNN70285.1"/>
    </source>
</evidence>
<evidence type="ECO:0000313" key="2">
    <source>
        <dbReference type="Proteomes" id="UP000314294"/>
    </source>
</evidence>
<name>A0A4Z2HY86_9TELE</name>
<reference evidence="1 2" key="1">
    <citation type="submission" date="2019-03" db="EMBL/GenBank/DDBJ databases">
        <title>First draft genome of Liparis tanakae, snailfish: a comprehensive survey of snailfish specific genes.</title>
        <authorList>
            <person name="Kim W."/>
            <person name="Song I."/>
            <person name="Jeong J.-H."/>
            <person name="Kim D."/>
            <person name="Kim S."/>
            <person name="Ryu S."/>
            <person name="Song J.Y."/>
            <person name="Lee S.K."/>
        </authorList>
    </citation>
    <scope>NUCLEOTIDE SEQUENCE [LARGE SCALE GENOMIC DNA]</scope>
    <source>
        <tissue evidence="1">Muscle</tissue>
    </source>
</reference>
<protein>
    <submittedName>
        <fullName evidence="1">Uncharacterized protein</fullName>
    </submittedName>
</protein>
<comment type="caution">
    <text evidence="1">The sequence shown here is derived from an EMBL/GenBank/DDBJ whole genome shotgun (WGS) entry which is preliminary data.</text>
</comment>
<keyword evidence="2" id="KW-1185">Reference proteome</keyword>
<dbReference type="AlphaFoldDB" id="A0A4Z2HY86"/>
<proteinExistence type="predicted"/>
<dbReference type="EMBL" id="SRLO01000165">
    <property type="protein sequence ID" value="TNN70285.1"/>
    <property type="molecule type" value="Genomic_DNA"/>
</dbReference>
<dbReference type="Proteomes" id="UP000314294">
    <property type="component" value="Unassembled WGS sequence"/>
</dbReference>
<gene>
    <name evidence="1" type="ORF">EYF80_019499</name>
</gene>
<sequence length="78" mass="8190">MVMSSEGIPSLRVTPLPFPTSQPFGRSSFHCKPKILKHVSGLSPSQIWEEGGTQGRQAVLSPGPAALLGCSVARAVAF</sequence>
<accession>A0A4Z2HY86</accession>